<feature type="transmembrane region" description="Helical" evidence="1">
    <location>
        <begin position="15"/>
        <end position="36"/>
    </location>
</feature>
<evidence type="ECO:0000313" key="2">
    <source>
        <dbReference type="EMBL" id="MCU6743134.1"/>
    </source>
</evidence>
<sequence>MTDRSENIYSQRNKALEILFAVLLLLLPLLKINQGVDLTDTPYSLGNYRFFEGADGVWVLATFLSNVTGYLFTRLPFGGTMIGMKLYSSLLISFMALFSFRFFKTKMPMWVAFLGEVAAIGFCWCPSVILYNYMTYLFFLICGVLLFRGLAGNRPICLFLSGISLGLNVSVRVPNILEAALILCVWYYGARKKKNFEQIAKETGFCIGGFLAAQAVMFLIISLLYGFGAYGEMIGGLFGMSVSASDYTFSEMLLSILSAYGRGIRWMVYPALCILPGIPFLILWKDKGQTLRKIIYCACIVFLFFVLYKWGMFNFRYYQKESGLQWGVVFLLISLGVTVWMLFTRMIDDEWMLIGSIALIMILITPLGSNNYVWPALNNLFFVAPVTFWMVYRFVRWGRSAVDSTGRVPFFPAKAMLAALVLMFFVQSIGLLFGYVFLDGEDGTRRTAKVENSPVLAGMYTSQANAESLESLFAYLQSHEELDGKELILYGNIPGLSYYLDRPCATRTSWPDLDTSSYEDLKSDLNALSTKIALTDIDKPTPLVILAADAQEGDKLSAIRDFMEEYSYQLAFQNERFLVYW</sequence>
<accession>A0ABT2SYR0</accession>
<feature type="transmembrane region" description="Helical" evidence="1">
    <location>
        <begin position="416"/>
        <end position="438"/>
    </location>
</feature>
<dbReference type="RefSeq" id="WP_262572566.1">
    <property type="nucleotide sequence ID" value="NZ_JAOQKJ010000001.1"/>
</dbReference>
<evidence type="ECO:0008006" key="4">
    <source>
        <dbReference type="Google" id="ProtNLM"/>
    </source>
</evidence>
<keyword evidence="3" id="KW-1185">Reference proteome</keyword>
<feature type="transmembrane region" description="Helical" evidence="1">
    <location>
        <begin position="56"/>
        <end position="73"/>
    </location>
</feature>
<dbReference type="EMBL" id="JAOQKJ010000001">
    <property type="protein sequence ID" value="MCU6743134.1"/>
    <property type="molecule type" value="Genomic_DNA"/>
</dbReference>
<evidence type="ECO:0000313" key="3">
    <source>
        <dbReference type="Proteomes" id="UP001652432"/>
    </source>
</evidence>
<feature type="transmembrane region" description="Helical" evidence="1">
    <location>
        <begin position="171"/>
        <end position="189"/>
    </location>
</feature>
<feature type="transmembrane region" description="Helical" evidence="1">
    <location>
        <begin position="294"/>
        <end position="311"/>
    </location>
</feature>
<protein>
    <recommendedName>
        <fullName evidence="4">Glycosyltransferase RgtA/B/C/D-like domain-containing protein</fullName>
    </recommendedName>
</protein>
<keyword evidence="1" id="KW-0472">Membrane</keyword>
<evidence type="ECO:0000256" key="1">
    <source>
        <dbReference type="SAM" id="Phobius"/>
    </source>
</evidence>
<feature type="transmembrane region" description="Helical" evidence="1">
    <location>
        <begin position="210"/>
        <end position="230"/>
    </location>
</feature>
<keyword evidence="1" id="KW-1133">Transmembrane helix</keyword>
<keyword evidence="1" id="KW-0812">Transmembrane</keyword>
<dbReference type="Proteomes" id="UP001652432">
    <property type="component" value="Unassembled WGS sequence"/>
</dbReference>
<feature type="transmembrane region" description="Helical" evidence="1">
    <location>
        <begin position="133"/>
        <end position="151"/>
    </location>
</feature>
<feature type="transmembrane region" description="Helical" evidence="1">
    <location>
        <begin position="263"/>
        <end position="282"/>
    </location>
</feature>
<feature type="transmembrane region" description="Helical" evidence="1">
    <location>
        <begin position="373"/>
        <end position="395"/>
    </location>
</feature>
<comment type="caution">
    <text evidence="2">The sequence shown here is derived from an EMBL/GenBank/DDBJ whole genome shotgun (WGS) entry which is preliminary data.</text>
</comment>
<proteinExistence type="predicted"/>
<reference evidence="2 3" key="1">
    <citation type="journal article" date="2021" name="ISME Commun">
        <title>Automated analysis of genomic sequences facilitates high-throughput and comprehensive description of bacteria.</title>
        <authorList>
            <person name="Hitch T.C.A."/>
        </authorList>
    </citation>
    <scope>NUCLEOTIDE SEQUENCE [LARGE SCALE GENOMIC DNA]</scope>
    <source>
        <strain evidence="2 3">Sanger_18</strain>
    </source>
</reference>
<name>A0ABT2SYR0_9FIRM</name>
<feature type="transmembrane region" description="Helical" evidence="1">
    <location>
        <begin position="85"/>
        <end position="103"/>
    </location>
</feature>
<feature type="transmembrane region" description="Helical" evidence="1">
    <location>
        <begin position="323"/>
        <end position="343"/>
    </location>
</feature>
<feature type="transmembrane region" description="Helical" evidence="1">
    <location>
        <begin position="350"/>
        <end position="367"/>
    </location>
</feature>
<organism evidence="2 3">
    <name type="scientific">Suilimivivens aceti</name>
    <dbReference type="NCBI Taxonomy" id="2981774"/>
    <lineage>
        <taxon>Bacteria</taxon>
        <taxon>Bacillati</taxon>
        <taxon>Bacillota</taxon>
        <taxon>Clostridia</taxon>
        <taxon>Lachnospirales</taxon>
        <taxon>Lachnospiraceae</taxon>
        <taxon>Suilimivivens</taxon>
    </lineage>
</organism>
<feature type="transmembrane region" description="Helical" evidence="1">
    <location>
        <begin position="109"/>
        <end position="126"/>
    </location>
</feature>
<gene>
    <name evidence="2" type="ORF">OCV77_01205</name>
</gene>